<sequence>MSITMTLQAFGDLSKRYGAVWRQAWAQRHRMEPVPRLPHEAQFLPAALALQETPVSPAPRVAMWLLIGFVALALLWACFGHVDLVATAQGKVVPNDRTKTIQPFETATVKAIHVTDGQLVKAGDVLIELDATTATADADRVASDLAVARLQVARGQALLAALDHGGSPRLARPGGVDELRYVEAQRLLASQMAELGARQARIDAEVAKREAELRSAQELVRKLEQTLPIARQRAQDYQRLVEQNFASKHGYLEREQARIEVEGDLANLSSRKKEIEAALREARGQRAELLAETRRLSLDSITDGQQKVAALEQELRKASTRGQLMRLTSPVDGTVQQLAVHTVGGVVTPAQPLMVVVPRDHALEVEAFLENKDIGFVKPGQDAEVKFETFQYTKYGTVHAHVTSVSHDAINDEKRGLVYSARVRMDKASIDVDGTAVNLSPGMAVTVEVKTGKRRVIDYFLSPLIVHTSESMRER</sequence>
<dbReference type="Gene3D" id="2.40.30.170">
    <property type="match status" value="1"/>
</dbReference>
<name>A0ABZ1UPV5_9BURK</name>
<keyword evidence="6" id="KW-0812">Transmembrane</keyword>
<dbReference type="Gene3D" id="1.10.287.470">
    <property type="entry name" value="Helix hairpin bin"/>
    <property type="match status" value="1"/>
</dbReference>
<dbReference type="SUPFAM" id="SSF111369">
    <property type="entry name" value="HlyD-like secretion proteins"/>
    <property type="match status" value="1"/>
</dbReference>
<protein>
    <recommendedName>
        <fullName evidence="9">Membrane fusion protein (MFP) family protein</fullName>
    </recommendedName>
</protein>
<evidence type="ECO:0000256" key="7">
    <source>
        <dbReference type="ARBA" id="ARBA00022989"/>
    </source>
</evidence>
<keyword evidence="7" id="KW-1133">Transmembrane helix</keyword>
<comment type="subcellular location">
    <subcellularLocation>
        <location evidence="1 9">Cell inner membrane</location>
        <topology evidence="1 9">Single-pass membrane protein</topology>
    </subcellularLocation>
</comment>
<evidence type="ECO:0000256" key="6">
    <source>
        <dbReference type="ARBA" id="ARBA00022692"/>
    </source>
</evidence>
<proteinExistence type="inferred from homology"/>
<evidence type="ECO:0000256" key="4">
    <source>
        <dbReference type="ARBA" id="ARBA00022475"/>
    </source>
</evidence>
<keyword evidence="10" id="KW-0175">Coiled coil</keyword>
<dbReference type="PRINTS" id="PR01490">
    <property type="entry name" value="RTXTOXIND"/>
</dbReference>
<dbReference type="InterPro" id="IPR058982">
    <property type="entry name" value="Beta-barrel_AprE"/>
</dbReference>
<keyword evidence="14" id="KW-1185">Reference proteome</keyword>
<feature type="coiled-coil region" evidence="10">
    <location>
        <begin position="265"/>
        <end position="321"/>
    </location>
</feature>
<keyword evidence="4 9" id="KW-1003">Cell membrane</keyword>
<evidence type="ECO:0000256" key="8">
    <source>
        <dbReference type="ARBA" id="ARBA00023136"/>
    </source>
</evidence>
<dbReference type="InterPro" id="IPR059040">
    <property type="entry name" value="HH_CyaD-like"/>
</dbReference>
<evidence type="ECO:0000313" key="13">
    <source>
        <dbReference type="EMBL" id="WUR14693.1"/>
    </source>
</evidence>
<evidence type="ECO:0000256" key="2">
    <source>
        <dbReference type="ARBA" id="ARBA00009477"/>
    </source>
</evidence>
<dbReference type="SUPFAM" id="SSF56954">
    <property type="entry name" value="Outer membrane efflux proteins (OEP)"/>
    <property type="match status" value="1"/>
</dbReference>
<evidence type="ECO:0000259" key="12">
    <source>
        <dbReference type="Pfam" id="PF26002"/>
    </source>
</evidence>
<dbReference type="PANTHER" id="PTHR30386">
    <property type="entry name" value="MEMBRANE FUSION SUBUNIT OF EMRAB-TOLC MULTIDRUG EFFLUX PUMP"/>
    <property type="match status" value="1"/>
</dbReference>
<evidence type="ECO:0000256" key="9">
    <source>
        <dbReference type="RuleBase" id="RU365093"/>
    </source>
</evidence>
<evidence type="ECO:0000256" key="5">
    <source>
        <dbReference type="ARBA" id="ARBA00022519"/>
    </source>
</evidence>
<feature type="coiled-coil region" evidence="10">
    <location>
        <begin position="206"/>
        <end position="240"/>
    </location>
</feature>
<comment type="similarity">
    <text evidence="2 9">Belongs to the membrane fusion protein (MFP) (TC 8.A.1) family.</text>
</comment>
<evidence type="ECO:0000256" key="3">
    <source>
        <dbReference type="ARBA" id="ARBA00022448"/>
    </source>
</evidence>
<dbReference type="InterPro" id="IPR050739">
    <property type="entry name" value="MFP"/>
</dbReference>
<dbReference type="InterPro" id="IPR006144">
    <property type="entry name" value="Secretion_HlyD_CS"/>
</dbReference>
<dbReference type="Pfam" id="PF26002">
    <property type="entry name" value="Beta-barrel_AprE"/>
    <property type="match status" value="1"/>
</dbReference>
<keyword evidence="8" id="KW-0472">Membrane</keyword>
<reference evidence="13 14" key="1">
    <citation type="journal article" date="2019" name="Int. J. Syst. Evol. Microbiol.">
        <title>The Draft Whole-Genome Sequence of the Antibiotic Producer Empedobacter haloabium ATCC 31962 Provides Indications for Its Taxonomic Reclassification.</title>
        <authorList>
            <person name="Miess H."/>
            <person name="Arlt P."/>
            <person name="Apel A.K."/>
            <person name="Weber T."/>
            <person name="Nieselt K."/>
            <person name="Hanssen F."/>
            <person name="Czemmel S."/>
            <person name="Nahnsen S."/>
            <person name="Gross H."/>
        </authorList>
    </citation>
    <scope>NUCLEOTIDE SEQUENCE [LARGE SCALE GENOMIC DNA]</scope>
    <source>
        <strain evidence="13 14">ATCC 31962</strain>
    </source>
</reference>
<gene>
    <name evidence="13" type="ORF">E7V67_006180</name>
</gene>
<dbReference type="Pfam" id="PF25988">
    <property type="entry name" value="HH_CyaD"/>
    <property type="match status" value="1"/>
</dbReference>
<dbReference type="PROSITE" id="PS00543">
    <property type="entry name" value="HLYD_FAMILY"/>
    <property type="match status" value="1"/>
</dbReference>
<dbReference type="Gene3D" id="2.40.50.100">
    <property type="match status" value="1"/>
</dbReference>
<dbReference type="EMBL" id="CP136508">
    <property type="protein sequence ID" value="WUR14693.1"/>
    <property type="molecule type" value="Genomic_DNA"/>
</dbReference>
<dbReference type="Proteomes" id="UP000321323">
    <property type="component" value="Chromosome"/>
</dbReference>
<keyword evidence="3 9" id="KW-0813">Transport</keyword>
<keyword evidence="5 9" id="KW-0997">Cell inner membrane</keyword>
<dbReference type="InterPro" id="IPR010129">
    <property type="entry name" value="T1SS_HlyD"/>
</dbReference>
<evidence type="ECO:0000313" key="14">
    <source>
        <dbReference type="Proteomes" id="UP000321323"/>
    </source>
</evidence>
<feature type="domain" description="AprE-like beta-barrel" evidence="12">
    <location>
        <begin position="363"/>
        <end position="452"/>
    </location>
</feature>
<dbReference type="PANTHER" id="PTHR30386:SF27">
    <property type="entry name" value="MEMBRANE FUSION PROTEIN (MFP) FAMILY PROTEIN"/>
    <property type="match status" value="1"/>
</dbReference>
<dbReference type="NCBIfam" id="TIGR01843">
    <property type="entry name" value="type_I_hlyD"/>
    <property type="match status" value="1"/>
</dbReference>
<evidence type="ECO:0000259" key="11">
    <source>
        <dbReference type="Pfam" id="PF25988"/>
    </source>
</evidence>
<feature type="domain" description="CyaD-like alpha-helical hairpin" evidence="11">
    <location>
        <begin position="130"/>
        <end position="325"/>
    </location>
</feature>
<evidence type="ECO:0000256" key="1">
    <source>
        <dbReference type="ARBA" id="ARBA00004377"/>
    </source>
</evidence>
<organism evidence="13 14">
    <name type="scientific">[Empedobacter] haloabium</name>
    <dbReference type="NCBI Taxonomy" id="592317"/>
    <lineage>
        <taxon>Bacteria</taxon>
        <taxon>Pseudomonadati</taxon>
        <taxon>Pseudomonadota</taxon>
        <taxon>Betaproteobacteria</taxon>
        <taxon>Burkholderiales</taxon>
        <taxon>Oxalobacteraceae</taxon>
        <taxon>Telluria group</taxon>
        <taxon>Telluria group incertae sedis</taxon>
    </lineage>
</organism>
<accession>A0ABZ1UPV5</accession>
<evidence type="ECO:0000256" key="10">
    <source>
        <dbReference type="SAM" id="Coils"/>
    </source>
</evidence>